<comment type="caution">
    <text evidence="1">The sequence shown here is derived from an EMBL/GenBank/DDBJ whole genome shotgun (WGS) entry which is preliminary data.</text>
</comment>
<organism evidence="1">
    <name type="scientific">Pluralibacter gergoviae</name>
    <name type="common">Enterobacter gergoviae</name>
    <dbReference type="NCBI Taxonomy" id="61647"/>
    <lineage>
        <taxon>Bacteria</taxon>
        <taxon>Pseudomonadati</taxon>
        <taxon>Pseudomonadota</taxon>
        <taxon>Gammaproteobacteria</taxon>
        <taxon>Enterobacterales</taxon>
        <taxon>Enterobacteriaceae</taxon>
        <taxon>Pluralibacter</taxon>
    </lineage>
</organism>
<protein>
    <submittedName>
        <fullName evidence="1">Uncharacterized protein</fullName>
    </submittedName>
</protein>
<gene>
    <name evidence="1" type="ORF">QEG54_003704</name>
</gene>
<sequence>MNKTQTEIVMAYITAHPGATYRQILDATGCQVTTTNTLLGQQYRRGKLLRSGVKGDFSYIVAPGNEVHGWVDEEQVESDVHFGCANPLTRLFNECLAGVRA</sequence>
<dbReference type="EMBL" id="ABLOKC030000023">
    <property type="protein sequence ID" value="EML1472919.1"/>
    <property type="molecule type" value="Genomic_DNA"/>
</dbReference>
<evidence type="ECO:0000313" key="1">
    <source>
        <dbReference type="EMBL" id="EML1472919.1"/>
    </source>
</evidence>
<proteinExistence type="predicted"/>
<name>A0AAI9GNG8_PLUGE</name>
<accession>A0AAI9GNG8</accession>
<dbReference type="AlphaFoldDB" id="A0AAI9GNG8"/>
<reference evidence="1" key="1">
    <citation type="submission" date="2024-02" db="EMBL/GenBank/DDBJ databases">
        <authorList>
            <consortium name="Clinical and Environmental Microbiology Branch: Whole genome sequencing antimicrobial resistance pathogens in the healthcare setting"/>
        </authorList>
    </citation>
    <scope>NUCLEOTIDE SEQUENCE</scope>
    <source>
        <strain evidence="1">2021DK-00143</strain>
    </source>
</reference>